<feature type="transmembrane region" description="Helical" evidence="7">
    <location>
        <begin position="283"/>
        <end position="304"/>
    </location>
</feature>
<sequence length="317" mass="36141">MIHSISNIKRSKRDYIVKSFKRDWQLYLLMVLPLIYIIVFKYVPMGGIIIAFKDFIAKKGIWGSEWANPLFKYFIAFFNDFNCMRIIKNTLTLSLYGLIAGFPLPIIFALCLNYFKNRKIKKAIQMITYAPHFISTVVIVGMLMAFFQTRAGIVNQLLSSIGIAEIDFFGTRGTFPHMYVWSQIWQSLGFSSIIYIATLAGIDPSLHEAAIMDGATKLKRMWHIDLPGIIPTAVILLTLNLGRILFVGFEKVLLMQNPINLNQSEIISTYVYKIGMTSALPRYSYSTAIGIFQSVVGFLLIIIFNKISRKFTDSSLF</sequence>
<evidence type="ECO:0000313" key="9">
    <source>
        <dbReference type="EMBL" id="QUI24466.1"/>
    </source>
</evidence>
<keyword evidence="3" id="KW-1003">Cell membrane</keyword>
<dbReference type="EMBL" id="CP058649">
    <property type="protein sequence ID" value="QUI24466.1"/>
    <property type="molecule type" value="Genomic_DNA"/>
</dbReference>
<evidence type="ECO:0000256" key="5">
    <source>
        <dbReference type="ARBA" id="ARBA00022989"/>
    </source>
</evidence>
<dbReference type="InterPro" id="IPR035906">
    <property type="entry name" value="MetI-like_sf"/>
</dbReference>
<dbReference type="RefSeq" id="WP_212695159.1">
    <property type="nucleotide sequence ID" value="NZ_CP058649.1"/>
</dbReference>
<feature type="domain" description="ABC transmembrane type-1" evidence="8">
    <location>
        <begin position="87"/>
        <end position="304"/>
    </location>
</feature>
<proteinExistence type="inferred from homology"/>
<accession>A0A8J8MMX2</accession>
<keyword evidence="2 7" id="KW-0813">Transport</keyword>
<evidence type="ECO:0000256" key="6">
    <source>
        <dbReference type="ARBA" id="ARBA00023136"/>
    </source>
</evidence>
<keyword evidence="4 7" id="KW-0812">Transmembrane</keyword>
<dbReference type="PANTHER" id="PTHR43227:SF11">
    <property type="entry name" value="BLL4140 PROTEIN"/>
    <property type="match status" value="1"/>
</dbReference>
<dbReference type="PANTHER" id="PTHR43227">
    <property type="entry name" value="BLL4140 PROTEIN"/>
    <property type="match status" value="1"/>
</dbReference>
<evidence type="ECO:0000256" key="2">
    <source>
        <dbReference type="ARBA" id="ARBA00022448"/>
    </source>
</evidence>
<evidence type="ECO:0000259" key="8">
    <source>
        <dbReference type="PROSITE" id="PS50928"/>
    </source>
</evidence>
<comment type="similarity">
    <text evidence="7">Belongs to the binding-protein-dependent transport system permease family.</text>
</comment>
<dbReference type="PROSITE" id="PS50928">
    <property type="entry name" value="ABC_TM1"/>
    <property type="match status" value="1"/>
</dbReference>
<gene>
    <name evidence="9" type="ORF">HZI73_20135</name>
</gene>
<evidence type="ECO:0000256" key="7">
    <source>
        <dbReference type="RuleBase" id="RU363032"/>
    </source>
</evidence>
<dbReference type="Gene3D" id="1.10.3720.10">
    <property type="entry name" value="MetI-like"/>
    <property type="match status" value="1"/>
</dbReference>
<dbReference type="Proteomes" id="UP000683246">
    <property type="component" value="Chromosome"/>
</dbReference>
<dbReference type="GO" id="GO:0005886">
    <property type="term" value="C:plasma membrane"/>
    <property type="evidence" value="ECO:0007669"/>
    <property type="project" value="UniProtKB-SubCell"/>
</dbReference>
<feature type="transmembrane region" description="Helical" evidence="7">
    <location>
        <begin position="184"/>
        <end position="202"/>
    </location>
</feature>
<dbReference type="SUPFAM" id="SSF161098">
    <property type="entry name" value="MetI-like"/>
    <property type="match status" value="1"/>
</dbReference>
<dbReference type="InterPro" id="IPR000515">
    <property type="entry name" value="MetI-like"/>
</dbReference>
<dbReference type="AlphaFoldDB" id="A0A8J8MMX2"/>
<reference evidence="9" key="1">
    <citation type="submission" date="2020-07" db="EMBL/GenBank/DDBJ databases">
        <title>Vallitalea pronyensis genome.</title>
        <authorList>
            <person name="Postec A."/>
        </authorList>
    </citation>
    <scope>NUCLEOTIDE SEQUENCE</scope>
    <source>
        <strain evidence="9">FatNI3</strain>
    </source>
</reference>
<feature type="transmembrane region" description="Helical" evidence="7">
    <location>
        <begin position="222"/>
        <end position="246"/>
    </location>
</feature>
<keyword evidence="5 7" id="KW-1133">Transmembrane helix</keyword>
<dbReference type="KEGG" id="vpy:HZI73_20135"/>
<keyword evidence="6 7" id="KW-0472">Membrane</keyword>
<dbReference type="GO" id="GO:0055085">
    <property type="term" value="P:transmembrane transport"/>
    <property type="evidence" value="ECO:0007669"/>
    <property type="project" value="InterPro"/>
</dbReference>
<dbReference type="CDD" id="cd06261">
    <property type="entry name" value="TM_PBP2"/>
    <property type="match status" value="1"/>
</dbReference>
<comment type="subcellular location">
    <subcellularLocation>
        <location evidence="1 7">Cell membrane</location>
        <topology evidence="1 7">Multi-pass membrane protein</topology>
    </subcellularLocation>
</comment>
<organism evidence="9 10">
    <name type="scientific">Vallitalea pronyensis</name>
    <dbReference type="NCBI Taxonomy" id="1348613"/>
    <lineage>
        <taxon>Bacteria</taxon>
        <taxon>Bacillati</taxon>
        <taxon>Bacillota</taxon>
        <taxon>Clostridia</taxon>
        <taxon>Lachnospirales</taxon>
        <taxon>Vallitaleaceae</taxon>
        <taxon>Vallitalea</taxon>
    </lineage>
</organism>
<name>A0A8J8MMX2_9FIRM</name>
<evidence type="ECO:0000256" key="4">
    <source>
        <dbReference type="ARBA" id="ARBA00022692"/>
    </source>
</evidence>
<protein>
    <submittedName>
        <fullName evidence="9">Sugar ABC transporter permease</fullName>
    </submittedName>
</protein>
<evidence type="ECO:0000256" key="3">
    <source>
        <dbReference type="ARBA" id="ARBA00022475"/>
    </source>
</evidence>
<evidence type="ECO:0000313" key="10">
    <source>
        <dbReference type="Proteomes" id="UP000683246"/>
    </source>
</evidence>
<evidence type="ECO:0000256" key="1">
    <source>
        <dbReference type="ARBA" id="ARBA00004651"/>
    </source>
</evidence>
<feature type="transmembrane region" description="Helical" evidence="7">
    <location>
        <begin position="127"/>
        <end position="147"/>
    </location>
</feature>
<feature type="transmembrane region" description="Helical" evidence="7">
    <location>
        <begin position="94"/>
        <end position="115"/>
    </location>
</feature>
<keyword evidence="10" id="KW-1185">Reference proteome</keyword>
<dbReference type="InterPro" id="IPR050809">
    <property type="entry name" value="UgpAE/MalFG_permease"/>
</dbReference>
<feature type="transmembrane region" description="Helical" evidence="7">
    <location>
        <begin position="26"/>
        <end position="52"/>
    </location>
</feature>
<dbReference type="Pfam" id="PF00528">
    <property type="entry name" value="BPD_transp_1"/>
    <property type="match status" value="1"/>
</dbReference>